<comment type="caution">
    <text evidence="2">The sequence shown here is derived from an EMBL/GenBank/DDBJ whole genome shotgun (WGS) entry which is preliminary data.</text>
</comment>
<gene>
    <name evidence="2" type="ORF">HO173_001216</name>
</gene>
<organism evidence="2 3">
    <name type="scientific">Letharia columbiana</name>
    <dbReference type="NCBI Taxonomy" id="112416"/>
    <lineage>
        <taxon>Eukaryota</taxon>
        <taxon>Fungi</taxon>
        <taxon>Dikarya</taxon>
        <taxon>Ascomycota</taxon>
        <taxon>Pezizomycotina</taxon>
        <taxon>Lecanoromycetes</taxon>
        <taxon>OSLEUM clade</taxon>
        <taxon>Lecanoromycetidae</taxon>
        <taxon>Lecanorales</taxon>
        <taxon>Lecanorineae</taxon>
        <taxon>Parmeliaceae</taxon>
        <taxon>Letharia</taxon>
    </lineage>
</organism>
<dbReference type="Pfam" id="PF06985">
    <property type="entry name" value="HET"/>
    <property type="match status" value="1"/>
</dbReference>
<protein>
    <recommendedName>
        <fullName evidence="1">Heterokaryon incompatibility domain-containing protein</fullName>
    </recommendedName>
</protein>
<dbReference type="InterPro" id="IPR010730">
    <property type="entry name" value="HET"/>
</dbReference>
<evidence type="ECO:0000313" key="2">
    <source>
        <dbReference type="EMBL" id="KAF6240548.1"/>
    </source>
</evidence>
<accession>A0A8H6L9I9</accession>
<sequence length="639" mass="71979">MEISSQTDADGSIGDWPQRLLHVPTMTSYEWQAGHVYGGHIKPRYSAISYTWGRYRLNSALERPHVKPIELDGVDWEIPRIDDSHFTVGQFEELIRRSIEPNSYSGHNPAFTPSKIEFVWLDVACINQIPSHPQMAVEIGRQARIFRKAKHVIVWLNQATLQGLEREINGIVAAAATAEPRLTQTLRPEDQWTSIPGSKFKMTLLRNERWLASMIKETKAKIKENWFGIVANTRRMLLQGDEQWLASALENITLLTEERWFSSLWTLQEAFLSQWAYVISGEVEALRVGSPQLRDIFTACETLNAVCKRSVAYKQALSLPTADTEVRLIDMIERSGLAALAMENPMALYTVASNRLTSRPVDRVYGIMQVFDFQLGISAPHADKGASPNLPELELQLGQDLLTKYPIMSQLHVHTQPARQGQAWRVSSDSRVPELASKVGYFVTSSFLGDHKCLCQFSSTKVDGNSCASFVGKICSFEILQKAWSSMDRHILPRRRTGKKSTQQIIVDSSALLPFSLFTDDPTQDIPRDERQHRLAAELVTLCSRQGLSIYVLLLGRFSDDQHTEGWWKLAGGSNSEFNGDRFNIGLILIQKTNAEVWSRSGICIWDLGQTASGQNSALQNDLLEGNANDWKLLSGLFE</sequence>
<dbReference type="PANTHER" id="PTHR24148">
    <property type="entry name" value="ANKYRIN REPEAT DOMAIN-CONTAINING PROTEIN 39 HOMOLOG-RELATED"/>
    <property type="match status" value="1"/>
</dbReference>
<proteinExistence type="predicted"/>
<name>A0A8H6L9I9_9LECA</name>
<dbReference type="RefSeq" id="XP_037169807.1">
    <property type="nucleotide sequence ID" value="XM_037303160.1"/>
</dbReference>
<reference evidence="2 3" key="1">
    <citation type="journal article" date="2020" name="Genomics">
        <title>Complete, high-quality genomes from long-read metagenomic sequencing of two wolf lichen thalli reveals enigmatic genome architecture.</title>
        <authorList>
            <person name="McKenzie S.K."/>
            <person name="Walston R.F."/>
            <person name="Allen J.L."/>
        </authorList>
    </citation>
    <scope>NUCLEOTIDE SEQUENCE [LARGE SCALE GENOMIC DNA]</scope>
    <source>
        <strain evidence="2">WasteWater2</strain>
    </source>
</reference>
<feature type="domain" description="Heterokaryon incompatibility" evidence="1">
    <location>
        <begin position="45"/>
        <end position="269"/>
    </location>
</feature>
<dbReference type="GeneID" id="59282892"/>
<dbReference type="PANTHER" id="PTHR24148:SF64">
    <property type="entry name" value="HETEROKARYON INCOMPATIBILITY DOMAIN-CONTAINING PROTEIN"/>
    <property type="match status" value="1"/>
</dbReference>
<dbReference type="OrthoDB" id="2157530at2759"/>
<dbReference type="InterPro" id="IPR052895">
    <property type="entry name" value="HetReg/Transcr_Mod"/>
</dbReference>
<keyword evidence="3" id="KW-1185">Reference proteome</keyword>
<dbReference type="EMBL" id="JACCJC010000003">
    <property type="protein sequence ID" value="KAF6240548.1"/>
    <property type="molecule type" value="Genomic_DNA"/>
</dbReference>
<evidence type="ECO:0000259" key="1">
    <source>
        <dbReference type="Pfam" id="PF06985"/>
    </source>
</evidence>
<evidence type="ECO:0000313" key="3">
    <source>
        <dbReference type="Proteomes" id="UP000578531"/>
    </source>
</evidence>
<dbReference type="AlphaFoldDB" id="A0A8H6L9I9"/>
<dbReference type="Proteomes" id="UP000578531">
    <property type="component" value="Unassembled WGS sequence"/>
</dbReference>